<evidence type="ECO:0000256" key="3">
    <source>
        <dbReference type="ARBA" id="ARBA00022723"/>
    </source>
</evidence>
<feature type="domain" description="C-type lectin" evidence="11">
    <location>
        <begin position="129"/>
        <end position="245"/>
    </location>
</feature>
<comment type="caution">
    <text evidence="13">The sequence shown here is derived from an EMBL/GenBank/DDBJ whole genome shotgun (WGS) entry which is preliminary data.</text>
</comment>
<dbReference type="SUPFAM" id="SSF90112">
    <property type="entry name" value="Neurotransmitter-gated ion-channel transmembrane pore"/>
    <property type="match status" value="1"/>
</dbReference>
<keyword evidence="7" id="KW-0325">Glycoprotein</keyword>
<dbReference type="Pfam" id="PF02931">
    <property type="entry name" value="Neur_chan_LBD"/>
    <property type="match status" value="1"/>
</dbReference>
<dbReference type="SMART" id="SM00192">
    <property type="entry name" value="LDLa"/>
    <property type="match status" value="1"/>
</dbReference>
<proteinExistence type="predicted"/>
<evidence type="ECO:0000256" key="5">
    <source>
        <dbReference type="ARBA" id="ARBA00023136"/>
    </source>
</evidence>
<dbReference type="SUPFAM" id="SSF49899">
    <property type="entry name" value="Concanavalin A-like lectins/glucanases"/>
    <property type="match status" value="1"/>
</dbReference>
<reference evidence="13" key="1">
    <citation type="journal article" date="2021" name="Sci. Adv.">
        <title>The American lobster genome reveals insights on longevity, neural, and immune adaptations.</title>
        <authorList>
            <person name="Polinski J.M."/>
            <person name="Zimin A.V."/>
            <person name="Clark K.F."/>
            <person name="Kohn A.B."/>
            <person name="Sadowski N."/>
            <person name="Timp W."/>
            <person name="Ptitsyn A."/>
            <person name="Khanna P."/>
            <person name="Romanova D.Y."/>
            <person name="Williams P."/>
            <person name="Greenwood S.J."/>
            <person name="Moroz L.L."/>
            <person name="Walt D.R."/>
            <person name="Bodnar A.G."/>
        </authorList>
    </citation>
    <scope>NUCLEOTIDE SEQUENCE</scope>
    <source>
        <strain evidence="13">GMGI-L3</strain>
    </source>
</reference>
<feature type="domain" description="Pentraxin (PTX)" evidence="12">
    <location>
        <begin position="1"/>
        <end position="128"/>
    </location>
</feature>
<dbReference type="SUPFAM" id="SSF57424">
    <property type="entry name" value="LDL receptor-like module"/>
    <property type="match status" value="1"/>
</dbReference>
<dbReference type="Proteomes" id="UP000747542">
    <property type="component" value="Unassembled WGS sequence"/>
</dbReference>
<feature type="transmembrane region" description="Helical" evidence="10">
    <location>
        <begin position="638"/>
        <end position="657"/>
    </location>
</feature>
<protein>
    <submittedName>
        <fullName evidence="13">Gamma-aminobutyric acid receptor subunit beta-like 8</fullName>
    </submittedName>
</protein>
<dbReference type="InterPro" id="IPR036719">
    <property type="entry name" value="Neuro-gated_channel_TM_sf"/>
</dbReference>
<dbReference type="InterPro" id="IPR036734">
    <property type="entry name" value="Neur_chan_lig-bd_sf"/>
</dbReference>
<feature type="disulfide bond" evidence="8">
    <location>
        <begin position="373"/>
        <end position="388"/>
    </location>
</feature>
<evidence type="ECO:0000256" key="10">
    <source>
        <dbReference type="SAM" id="Phobius"/>
    </source>
</evidence>
<dbReference type="PROSITE" id="PS50041">
    <property type="entry name" value="C_TYPE_LECTIN_2"/>
    <property type="match status" value="1"/>
</dbReference>
<feature type="disulfide bond" evidence="8">
    <location>
        <begin position="354"/>
        <end position="366"/>
    </location>
</feature>
<feature type="transmembrane region" description="Helical" evidence="10">
    <location>
        <begin position="672"/>
        <end position="691"/>
    </location>
</feature>
<dbReference type="PROSITE" id="PS51828">
    <property type="entry name" value="PTX_2"/>
    <property type="match status" value="1"/>
</dbReference>
<keyword evidence="10" id="KW-0812">Transmembrane</keyword>
<dbReference type="GO" id="GO:0005230">
    <property type="term" value="F:extracellular ligand-gated monoatomic ion channel activity"/>
    <property type="evidence" value="ECO:0007669"/>
    <property type="project" value="InterPro"/>
</dbReference>
<comment type="subcellular location">
    <subcellularLocation>
        <location evidence="2">Membrane</location>
        <topology evidence="2">Multi-pass membrane protein</topology>
    </subcellularLocation>
</comment>
<feature type="transmembrane region" description="Helical" evidence="10">
    <location>
        <begin position="610"/>
        <end position="631"/>
    </location>
</feature>
<keyword evidence="4" id="KW-0106">Calcium</keyword>
<dbReference type="SUPFAM" id="SSF56436">
    <property type="entry name" value="C-type lectin-like"/>
    <property type="match status" value="1"/>
</dbReference>
<keyword evidence="14" id="KW-1185">Reference proteome</keyword>
<dbReference type="PROSITE" id="PS01209">
    <property type="entry name" value="LDLRA_1"/>
    <property type="match status" value="1"/>
</dbReference>
<evidence type="ECO:0000256" key="2">
    <source>
        <dbReference type="ARBA" id="ARBA00004141"/>
    </source>
</evidence>
<dbReference type="InterPro" id="IPR002172">
    <property type="entry name" value="LDrepeatLR_classA_rpt"/>
</dbReference>
<dbReference type="PRINTS" id="PR00895">
    <property type="entry name" value="PENTAXIN"/>
</dbReference>
<dbReference type="Pfam" id="PF00059">
    <property type="entry name" value="Lectin_C"/>
    <property type="match status" value="1"/>
</dbReference>
<dbReference type="AlphaFoldDB" id="A0A8J5N980"/>
<dbReference type="GO" id="GO:0016020">
    <property type="term" value="C:membrane"/>
    <property type="evidence" value="ECO:0007669"/>
    <property type="project" value="UniProtKB-SubCell"/>
</dbReference>
<dbReference type="InterPro" id="IPR001304">
    <property type="entry name" value="C-type_lectin-like"/>
</dbReference>
<dbReference type="Pfam" id="PF00057">
    <property type="entry name" value="Ldl_recept_a"/>
    <property type="match status" value="1"/>
</dbReference>
<dbReference type="Gene3D" id="3.10.100.10">
    <property type="entry name" value="Mannose-Binding Protein A, subunit A"/>
    <property type="match status" value="1"/>
</dbReference>
<evidence type="ECO:0000256" key="8">
    <source>
        <dbReference type="PROSITE-ProRule" id="PRU00124"/>
    </source>
</evidence>
<organism evidence="13 14">
    <name type="scientific">Homarus americanus</name>
    <name type="common">American lobster</name>
    <dbReference type="NCBI Taxonomy" id="6706"/>
    <lineage>
        <taxon>Eukaryota</taxon>
        <taxon>Metazoa</taxon>
        <taxon>Ecdysozoa</taxon>
        <taxon>Arthropoda</taxon>
        <taxon>Crustacea</taxon>
        <taxon>Multicrustacea</taxon>
        <taxon>Malacostraca</taxon>
        <taxon>Eumalacostraca</taxon>
        <taxon>Eucarida</taxon>
        <taxon>Decapoda</taxon>
        <taxon>Pleocyemata</taxon>
        <taxon>Astacidea</taxon>
        <taxon>Nephropoidea</taxon>
        <taxon>Nephropidae</taxon>
        <taxon>Homarus</taxon>
    </lineage>
</organism>
<sequence length="788" mass="89540">MVQPFDAFLETWYHLCHTFSLHTYTIYLQGQEYVSGEILGEGGPLLTNGTLILGQEQDGVSQGFDPNQVLLGDLAQVNLWDRLVTPEEVKGMASCGSSNRGNVFSSDTAVLELFGDVSEKWVNVSYFCSSGPKYVMLPESRSITDARRQCHLSNASLALPTSESENQILVQVLERFQNVCSSTNVRKLWLGATDKEVEGKWRMDGSGNLMTYDKFYPPAPNGGTVGNCLVMRHDGAWEDDVCDERNKKCTSCYYQNSDYLRLRGLCFDNEHQQRFRVTGYMNGRPMYRGFYYLLIYWANNNTWYLTNARTNTTIASYSFSIAKHYPLGRLDWLLHTTICDLPEGDKIELSLSACPDDQYMCRDGECIASNRRCDLRTNCVDESDEENCNFVLLPKGYRQYLTPVSPGTGEKLSLVPHFSITRFDAIEDLSMTIALELKVSISWRDHRLTFRNLHDPERGSVISSTDRESIWLPQYDFENIYRGNIKMLEEVVVVNRSTNQSEANFNQVDMDTLHPGSESSLTHTKEFVAIFNCYFILYYYPFDSQFCEIRIRLSTHMRDHATFSMSQGVAEYLGVIDLPLYSVQYVALRKHTHDDVIFIDFVLKRRVGNAVLSIFVPTMLLLLVSWSTLFLKLEALNVRAIMSLTTLLVLYTMFANLSSSLPSTAEVKLIDVWFFFIIFLLFSNIMVHVFADQLQLHSPDNITKVSSFASPSSPSVGNLKKITPVRLLKFQRYVVLPLSFFIFTLNVVLDVALDVALDVTLDVALDVALDVVLDVVLDVALKVALNKK</sequence>
<keyword evidence="3" id="KW-0479">Metal-binding</keyword>
<dbReference type="InterPro" id="IPR036055">
    <property type="entry name" value="LDL_receptor-like_sf"/>
</dbReference>
<dbReference type="InterPro" id="IPR023415">
    <property type="entry name" value="LDLR_class-A_CS"/>
</dbReference>
<dbReference type="Gene3D" id="2.60.120.200">
    <property type="match status" value="1"/>
</dbReference>
<dbReference type="InterPro" id="IPR051360">
    <property type="entry name" value="Neuronal_Pentraxin_Related"/>
</dbReference>
<dbReference type="PANTHER" id="PTHR19277:SF125">
    <property type="entry name" value="B6"/>
    <property type="match status" value="1"/>
</dbReference>
<dbReference type="SUPFAM" id="SSF63712">
    <property type="entry name" value="Nicotinic receptor ligand binding domain-like"/>
    <property type="match status" value="1"/>
</dbReference>
<dbReference type="InterPro" id="IPR016187">
    <property type="entry name" value="CTDL_fold"/>
</dbReference>
<evidence type="ECO:0000256" key="4">
    <source>
        <dbReference type="ARBA" id="ARBA00022837"/>
    </source>
</evidence>
<dbReference type="SMART" id="SM00159">
    <property type="entry name" value="PTX"/>
    <property type="match status" value="1"/>
</dbReference>
<dbReference type="InterPro" id="IPR001759">
    <property type="entry name" value="PTX_dom"/>
</dbReference>
<dbReference type="Gene3D" id="1.20.58.390">
    <property type="entry name" value="Neurotransmitter-gated ion-channel transmembrane domain"/>
    <property type="match status" value="1"/>
</dbReference>
<evidence type="ECO:0000256" key="9">
    <source>
        <dbReference type="PROSITE-ProRule" id="PRU01172"/>
    </source>
</evidence>
<evidence type="ECO:0000256" key="6">
    <source>
        <dbReference type="ARBA" id="ARBA00023157"/>
    </source>
</evidence>
<keyword evidence="6 8" id="KW-1015">Disulfide bond</keyword>
<evidence type="ECO:0000256" key="7">
    <source>
        <dbReference type="ARBA" id="ARBA00023180"/>
    </source>
</evidence>
<keyword evidence="13" id="KW-0675">Receptor</keyword>
<dbReference type="InterPro" id="IPR016186">
    <property type="entry name" value="C-type_lectin-like/link_sf"/>
</dbReference>
<dbReference type="InterPro" id="IPR013320">
    <property type="entry name" value="ConA-like_dom_sf"/>
</dbReference>
<dbReference type="Pfam" id="PF00354">
    <property type="entry name" value="Pentaxin"/>
    <property type="match status" value="1"/>
</dbReference>
<dbReference type="CDD" id="cd00112">
    <property type="entry name" value="LDLa"/>
    <property type="match status" value="1"/>
</dbReference>
<dbReference type="InterPro" id="IPR038050">
    <property type="entry name" value="Neuro_actylchol_rec"/>
</dbReference>
<feature type="transmembrane region" description="Helical" evidence="10">
    <location>
        <begin position="733"/>
        <end position="757"/>
    </location>
</feature>
<dbReference type="SMART" id="SM00034">
    <property type="entry name" value="CLECT"/>
    <property type="match status" value="1"/>
</dbReference>
<evidence type="ECO:0000259" key="12">
    <source>
        <dbReference type="PROSITE" id="PS51828"/>
    </source>
</evidence>
<dbReference type="PROSITE" id="PS50068">
    <property type="entry name" value="LDLRA_2"/>
    <property type="match status" value="1"/>
</dbReference>
<name>A0A8J5N980_HOMAM</name>
<dbReference type="InterPro" id="IPR018000">
    <property type="entry name" value="Neurotransmitter_ion_chnl_CS"/>
</dbReference>
<evidence type="ECO:0000256" key="1">
    <source>
        <dbReference type="ARBA" id="ARBA00001913"/>
    </source>
</evidence>
<dbReference type="Gene3D" id="4.10.400.10">
    <property type="entry name" value="Low-density Lipoprotein Receptor"/>
    <property type="match status" value="1"/>
</dbReference>
<dbReference type="GO" id="GO:0046872">
    <property type="term" value="F:metal ion binding"/>
    <property type="evidence" value="ECO:0007669"/>
    <property type="project" value="UniProtKB-KW"/>
</dbReference>
<dbReference type="InterPro" id="IPR006202">
    <property type="entry name" value="Neur_chan_lig-bd"/>
</dbReference>
<gene>
    <name evidence="13" type="primary">Gabrb-L8</name>
    <name evidence="13" type="ORF">Hamer_G009087</name>
</gene>
<keyword evidence="5 10" id="KW-0472">Membrane</keyword>
<keyword evidence="10" id="KW-1133">Transmembrane helix</keyword>
<comment type="caution">
    <text evidence="9">Lacks conserved residue(s) required for the propagation of feature annotation.</text>
</comment>
<dbReference type="Gene3D" id="2.70.170.10">
    <property type="entry name" value="Neurotransmitter-gated ion-channel ligand-binding domain"/>
    <property type="match status" value="1"/>
</dbReference>
<accession>A0A8J5N980</accession>
<feature type="disulfide bond" evidence="8">
    <location>
        <begin position="361"/>
        <end position="379"/>
    </location>
</feature>
<evidence type="ECO:0000259" key="11">
    <source>
        <dbReference type="PROSITE" id="PS50041"/>
    </source>
</evidence>
<dbReference type="EMBL" id="JAHLQT010003582">
    <property type="protein sequence ID" value="KAG7176300.1"/>
    <property type="molecule type" value="Genomic_DNA"/>
</dbReference>
<evidence type="ECO:0000313" key="14">
    <source>
        <dbReference type="Proteomes" id="UP000747542"/>
    </source>
</evidence>
<dbReference type="PROSITE" id="PS00236">
    <property type="entry name" value="NEUROTR_ION_CHANNEL"/>
    <property type="match status" value="1"/>
</dbReference>
<evidence type="ECO:0000313" key="13">
    <source>
        <dbReference type="EMBL" id="KAG7176300.1"/>
    </source>
</evidence>
<comment type="cofactor">
    <cofactor evidence="1">
        <name>Ca(2+)</name>
        <dbReference type="ChEBI" id="CHEBI:29108"/>
    </cofactor>
</comment>
<dbReference type="CDD" id="cd00037">
    <property type="entry name" value="CLECT"/>
    <property type="match status" value="1"/>
</dbReference>
<dbReference type="PANTHER" id="PTHR19277">
    <property type="entry name" value="PENTRAXIN"/>
    <property type="match status" value="1"/>
</dbReference>